<dbReference type="RefSeq" id="WP_273631252.1">
    <property type="nucleotide sequence ID" value="NZ_CP117167.1"/>
</dbReference>
<accession>A0ABY7T9P3</accession>
<evidence type="ECO:0000313" key="3">
    <source>
        <dbReference type="Proteomes" id="UP001216139"/>
    </source>
</evidence>
<proteinExistence type="predicted"/>
<protein>
    <recommendedName>
        <fullName evidence="1">PAS fold-2 domain-containing protein</fullName>
    </recommendedName>
</protein>
<dbReference type="Proteomes" id="UP001216139">
    <property type="component" value="Chromosome"/>
</dbReference>
<evidence type="ECO:0000259" key="1">
    <source>
        <dbReference type="Pfam" id="PF08446"/>
    </source>
</evidence>
<name>A0ABY7T9P3_9SPHI</name>
<gene>
    <name evidence="2" type="ORF">PQO05_03400</name>
</gene>
<dbReference type="Gene3D" id="3.30.450.20">
    <property type="entry name" value="PAS domain"/>
    <property type="match status" value="1"/>
</dbReference>
<reference evidence="2 3" key="1">
    <citation type="submission" date="2023-02" db="EMBL/GenBank/DDBJ databases">
        <title>Genome sequence of Mucilaginibacter jinjuensis strain KACC 16571.</title>
        <authorList>
            <person name="Kim S."/>
            <person name="Heo J."/>
            <person name="Kwon S.-W."/>
        </authorList>
    </citation>
    <scope>NUCLEOTIDE SEQUENCE [LARGE SCALE GENOMIC DNA]</scope>
    <source>
        <strain evidence="2 3">KACC 16571</strain>
    </source>
</reference>
<dbReference type="InterPro" id="IPR035965">
    <property type="entry name" value="PAS-like_dom_sf"/>
</dbReference>
<organism evidence="2 3">
    <name type="scientific">Mucilaginibacter jinjuensis</name>
    <dbReference type="NCBI Taxonomy" id="1176721"/>
    <lineage>
        <taxon>Bacteria</taxon>
        <taxon>Pseudomonadati</taxon>
        <taxon>Bacteroidota</taxon>
        <taxon>Sphingobacteriia</taxon>
        <taxon>Sphingobacteriales</taxon>
        <taxon>Sphingobacteriaceae</taxon>
        <taxon>Mucilaginibacter</taxon>
    </lineage>
</organism>
<dbReference type="EMBL" id="CP117167">
    <property type="protein sequence ID" value="WCT12979.1"/>
    <property type="molecule type" value="Genomic_DNA"/>
</dbReference>
<feature type="domain" description="PAS fold-2" evidence="1">
    <location>
        <begin position="12"/>
        <end position="123"/>
    </location>
</feature>
<sequence>MPAHIPVDLSNCDKEPIHIPGQIQSHGFLIVVDQDCIIRYHSDNIPLFIESIDENLIGKHVNDIHSLIGRNEPKDFIVQLITFGKNNRSFEQTNPFATDIQGKPFYLIISPTDNYYLLEFEPAASDLTIDLQKIIGKSVSEMLADKKPAAFARQFGASG</sequence>
<dbReference type="InterPro" id="IPR013654">
    <property type="entry name" value="PAS_2"/>
</dbReference>
<dbReference type="Pfam" id="PF08446">
    <property type="entry name" value="PAS_2"/>
    <property type="match status" value="1"/>
</dbReference>
<keyword evidence="3" id="KW-1185">Reference proteome</keyword>
<evidence type="ECO:0000313" key="2">
    <source>
        <dbReference type="EMBL" id="WCT12979.1"/>
    </source>
</evidence>
<dbReference type="SUPFAM" id="SSF55785">
    <property type="entry name" value="PYP-like sensor domain (PAS domain)"/>
    <property type="match status" value="1"/>
</dbReference>